<gene>
    <name evidence="6" type="ORF">TKK_014692</name>
</gene>
<dbReference type="AlphaFoldDB" id="A0ABD2WCD5"/>
<dbReference type="PANTHER" id="PTHR20922">
    <property type="entry name" value="DNL-TYPE ZINC FINGER PROTEIN"/>
    <property type="match status" value="1"/>
</dbReference>
<dbReference type="PANTHER" id="PTHR20922:SF13">
    <property type="entry name" value="DNL-TYPE ZINC FINGER PROTEIN"/>
    <property type="match status" value="1"/>
</dbReference>
<proteinExistence type="predicted"/>
<comment type="caution">
    <text evidence="6">The sequence shown here is derived from an EMBL/GenBank/DDBJ whole genome shotgun (WGS) entry which is preliminary data.</text>
</comment>
<evidence type="ECO:0000256" key="2">
    <source>
        <dbReference type="ARBA" id="ARBA00022771"/>
    </source>
</evidence>
<evidence type="ECO:0000313" key="6">
    <source>
        <dbReference type="EMBL" id="KAL3390543.1"/>
    </source>
</evidence>
<dbReference type="PROSITE" id="PS51501">
    <property type="entry name" value="ZF_DNL"/>
    <property type="match status" value="1"/>
</dbReference>
<organism evidence="6 7">
    <name type="scientific">Trichogramma kaykai</name>
    <dbReference type="NCBI Taxonomy" id="54128"/>
    <lineage>
        <taxon>Eukaryota</taxon>
        <taxon>Metazoa</taxon>
        <taxon>Ecdysozoa</taxon>
        <taxon>Arthropoda</taxon>
        <taxon>Hexapoda</taxon>
        <taxon>Insecta</taxon>
        <taxon>Pterygota</taxon>
        <taxon>Neoptera</taxon>
        <taxon>Endopterygota</taxon>
        <taxon>Hymenoptera</taxon>
        <taxon>Apocrita</taxon>
        <taxon>Proctotrupomorpha</taxon>
        <taxon>Chalcidoidea</taxon>
        <taxon>Trichogrammatidae</taxon>
        <taxon>Trichogramma</taxon>
    </lineage>
</organism>
<evidence type="ECO:0000256" key="1">
    <source>
        <dbReference type="ARBA" id="ARBA00022723"/>
    </source>
</evidence>
<reference evidence="6 7" key="1">
    <citation type="journal article" date="2024" name="bioRxiv">
        <title>A reference genome for Trichogramma kaykai: A tiny desert-dwelling parasitoid wasp with competing sex-ratio distorters.</title>
        <authorList>
            <person name="Culotta J."/>
            <person name="Lindsey A.R."/>
        </authorList>
    </citation>
    <scope>NUCLEOTIDE SEQUENCE [LARGE SCALE GENOMIC DNA]</scope>
    <source>
        <strain evidence="6 7">KSX58</strain>
    </source>
</reference>
<evidence type="ECO:0000313" key="7">
    <source>
        <dbReference type="Proteomes" id="UP001627154"/>
    </source>
</evidence>
<evidence type="ECO:0000259" key="5">
    <source>
        <dbReference type="PROSITE" id="PS51501"/>
    </source>
</evidence>
<sequence>MFAVRRLLSVGLRTALPQLQENGKSVQSLVTPLLSIEPTVLNTSRKASEFVTLTVKRPQSQKKKRGKVQSIAVPNDVHLHLTANLTILDRTEIETKLSTEQFHGRDQLDVTYTCPKCGTINQDTIGKYAYENTLIIIRCAGCKDHQVLADHDGTFKPGKCESGAGQFLAKFKVKHIELN</sequence>
<evidence type="ECO:0000256" key="3">
    <source>
        <dbReference type="ARBA" id="ARBA00022833"/>
    </source>
</evidence>
<protein>
    <recommendedName>
        <fullName evidence="5">DNL-type domain-containing protein</fullName>
    </recommendedName>
</protein>
<keyword evidence="1" id="KW-0479">Metal-binding</keyword>
<keyword evidence="2 4" id="KW-0863">Zinc-finger</keyword>
<keyword evidence="3" id="KW-0862">Zinc</keyword>
<feature type="domain" description="DNL-type" evidence="5">
    <location>
        <begin position="103"/>
        <end position="179"/>
    </location>
</feature>
<accession>A0ABD2WCD5</accession>
<dbReference type="InterPro" id="IPR024158">
    <property type="entry name" value="Mt_import_TIM15"/>
</dbReference>
<dbReference type="GO" id="GO:0008270">
    <property type="term" value="F:zinc ion binding"/>
    <property type="evidence" value="ECO:0007669"/>
    <property type="project" value="UniProtKB-KW"/>
</dbReference>
<name>A0ABD2WCD5_9HYME</name>
<keyword evidence="7" id="KW-1185">Reference proteome</keyword>
<dbReference type="Proteomes" id="UP001627154">
    <property type="component" value="Unassembled WGS sequence"/>
</dbReference>
<dbReference type="EMBL" id="JBJJXI010000117">
    <property type="protein sequence ID" value="KAL3390543.1"/>
    <property type="molecule type" value="Genomic_DNA"/>
</dbReference>
<dbReference type="InterPro" id="IPR007853">
    <property type="entry name" value="Znf_DNL-typ"/>
</dbReference>
<dbReference type="Pfam" id="PF05180">
    <property type="entry name" value="zf-DNL"/>
    <property type="match status" value="1"/>
</dbReference>
<evidence type="ECO:0000256" key="4">
    <source>
        <dbReference type="PROSITE-ProRule" id="PRU00834"/>
    </source>
</evidence>